<protein>
    <submittedName>
        <fullName evidence="1">Uncharacterized protein</fullName>
    </submittedName>
</protein>
<dbReference type="EMBL" id="CCYD01000207">
    <property type="protein sequence ID" value="CEG36582.1"/>
    <property type="molecule type" value="Genomic_DNA"/>
</dbReference>
<accession>A0A0P1A8M7</accession>
<evidence type="ECO:0000313" key="1">
    <source>
        <dbReference type="EMBL" id="CEG36582.1"/>
    </source>
</evidence>
<dbReference type="GeneID" id="36398182"/>
<proteinExistence type="predicted"/>
<organism evidence="1 2">
    <name type="scientific">Plasmopara halstedii</name>
    <name type="common">Downy mildew of sunflower</name>
    <dbReference type="NCBI Taxonomy" id="4781"/>
    <lineage>
        <taxon>Eukaryota</taxon>
        <taxon>Sar</taxon>
        <taxon>Stramenopiles</taxon>
        <taxon>Oomycota</taxon>
        <taxon>Peronosporomycetes</taxon>
        <taxon>Peronosporales</taxon>
        <taxon>Peronosporaceae</taxon>
        <taxon>Plasmopara</taxon>
    </lineage>
</organism>
<evidence type="ECO:0000313" key="2">
    <source>
        <dbReference type="Proteomes" id="UP000054928"/>
    </source>
</evidence>
<dbReference type="RefSeq" id="XP_024572951.1">
    <property type="nucleotide sequence ID" value="XM_024721812.1"/>
</dbReference>
<reference evidence="2" key="1">
    <citation type="submission" date="2014-09" db="EMBL/GenBank/DDBJ databases">
        <authorList>
            <person name="Sharma Rahul"/>
            <person name="Thines Marco"/>
        </authorList>
    </citation>
    <scope>NUCLEOTIDE SEQUENCE [LARGE SCALE GENOMIC DNA]</scope>
</reference>
<keyword evidence="2" id="KW-1185">Reference proteome</keyword>
<sequence>MSEYVQELKTLIGSPTGKEAVACAAYDSKELLNAIIIAGASLYPRNSVEAQEVEALCKHVRRWISSKVEKRRDLICD</sequence>
<dbReference type="AlphaFoldDB" id="A0A0P1A8M7"/>
<name>A0A0P1A8M7_PLAHL</name>
<dbReference type="Proteomes" id="UP000054928">
    <property type="component" value="Unassembled WGS sequence"/>
</dbReference>